<evidence type="ECO:0000256" key="3">
    <source>
        <dbReference type="ARBA" id="ARBA00022801"/>
    </source>
</evidence>
<dbReference type="SUPFAM" id="SSF54001">
    <property type="entry name" value="Cysteine proteinases"/>
    <property type="match status" value="1"/>
</dbReference>
<organism evidence="6">
    <name type="scientific">Enterococcus faecium</name>
    <name type="common">Streptococcus faecium</name>
    <dbReference type="NCBI Taxonomy" id="1352"/>
    <lineage>
        <taxon>Bacteria</taxon>
        <taxon>Bacillati</taxon>
        <taxon>Bacillota</taxon>
        <taxon>Bacilli</taxon>
        <taxon>Lactobacillales</taxon>
        <taxon>Enterococcaceae</taxon>
        <taxon>Enterococcus</taxon>
    </lineage>
</organism>
<keyword evidence="3" id="KW-0378">Hydrolase</keyword>
<dbReference type="RefSeq" id="WP_154731731.1">
    <property type="nucleotide sequence ID" value="NZ_JACYYY010000002.1"/>
</dbReference>
<evidence type="ECO:0000313" key="6">
    <source>
        <dbReference type="EMBL" id="MTD35069.1"/>
    </source>
</evidence>
<evidence type="ECO:0000259" key="5">
    <source>
        <dbReference type="PROSITE" id="PS51935"/>
    </source>
</evidence>
<dbReference type="InterPro" id="IPR038765">
    <property type="entry name" value="Papain-like_cys_pep_sf"/>
</dbReference>
<dbReference type="Pfam" id="PF05382">
    <property type="entry name" value="Amidase_5"/>
    <property type="match status" value="1"/>
</dbReference>
<dbReference type="InterPro" id="IPR008044">
    <property type="entry name" value="Phage_lysin"/>
</dbReference>
<dbReference type="PROSITE" id="PS51935">
    <property type="entry name" value="NLPC_P60"/>
    <property type="match status" value="1"/>
</dbReference>
<gene>
    <name evidence="6" type="ORF">GKZ95_04145</name>
</gene>
<evidence type="ECO:0000256" key="1">
    <source>
        <dbReference type="ARBA" id="ARBA00007074"/>
    </source>
</evidence>
<reference evidence="6" key="1">
    <citation type="submission" date="2019-10" db="EMBL/GenBank/DDBJ databases">
        <title>Identification of the same linezolid-resistant Tn6246::fexB-poxtA-carrying Enterococcus faecium strain colonizing a hospitalized patient and bovines in different continents.</title>
        <authorList>
            <person name="Tedim A.P."/>
            <person name="Freitas A.R."/>
            <person name="Novais C."/>
            <person name="Duarte B."/>
            <person name="Elghaieb H."/>
            <person name="Abbassi M.S."/>
            <person name="Peixe L."/>
        </authorList>
    </citation>
    <scope>NUCLEOTIDE SEQUENCE</scope>
    <source>
        <strain evidence="6">2FEZ</strain>
    </source>
</reference>
<dbReference type="EMBL" id="WLYP01000002">
    <property type="protein sequence ID" value="MTD35069.1"/>
    <property type="molecule type" value="Genomic_DNA"/>
</dbReference>
<dbReference type="SMART" id="SM00287">
    <property type="entry name" value="SH3b"/>
    <property type="match status" value="1"/>
</dbReference>
<dbReference type="InterPro" id="IPR000064">
    <property type="entry name" value="NLP_P60_dom"/>
</dbReference>
<comment type="caution">
    <text evidence="6">The sequence shown here is derived from an EMBL/GenBank/DDBJ whole genome shotgun (WGS) entry which is preliminary data.</text>
</comment>
<name>A0A6A8NGE7_ENTFC</name>
<protein>
    <recommendedName>
        <fullName evidence="5">NlpC/P60 domain-containing protein</fullName>
    </recommendedName>
</protein>
<sequence>MSVNIEVAIREMQVLRTKGVRYSMYGSRTGTDGTADCSGAIYACLRKAGASNAGWVLNTDSMHGWLEKNGFQLIAQNKEWTAKRGDIVIFGRKGASGGAAGHVVLFINNTQIIHCNYARNGVSIDNEATTCPYSMRWYVYRQKTISSTPLSTGWIAEKGHFKLNAAIKLRKGPSTNDGEIATISAGSVIIYDAYKIDPNGYVWIRQKRGDGYGYMATGRSKNGRRIDCWGRFY</sequence>
<dbReference type="GO" id="GO:0006508">
    <property type="term" value="P:proteolysis"/>
    <property type="evidence" value="ECO:0007669"/>
    <property type="project" value="UniProtKB-KW"/>
</dbReference>
<evidence type="ECO:0000256" key="2">
    <source>
        <dbReference type="ARBA" id="ARBA00022670"/>
    </source>
</evidence>
<keyword evidence="2" id="KW-0645">Protease</keyword>
<comment type="similarity">
    <text evidence="1">Belongs to the peptidase C40 family.</text>
</comment>
<proteinExistence type="inferred from homology"/>
<evidence type="ECO:0000256" key="4">
    <source>
        <dbReference type="ARBA" id="ARBA00022807"/>
    </source>
</evidence>
<dbReference type="Gene3D" id="3.90.1720.10">
    <property type="entry name" value="endopeptidase domain like (from Nostoc punctiforme)"/>
    <property type="match status" value="1"/>
</dbReference>
<dbReference type="AlphaFoldDB" id="A0A6A8NGE7"/>
<dbReference type="InterPro" id="IPR003646">
    <property type="entry name" value="SH3-like_bac-type"/>
</dbReference>
<feature type="domain" description="NlpC/P60" evidence="5">
    <location>
        <begin position="2"/>
        <end position="145"/>
    </location>
</feature>
<keyword evidence="4" id="KW-0788">Thiol protease</keyword>
<accession>A0A6A8NGE7</accession>
<dbReference type="Gene3D" id="2.30.30.40">
    <property type="entry name" value="SH3 Domains"/>
    <property type="match status" value="1"/>
</dbReference>
<dbReference type="GO" id="GO:0008234">
    <property type="term" value="F:cysteine-type peptidase activity"/>
    <property type="evidence" value="ECO:0007669"/>
    <property type="project" value="UniProtKB-KW"/>
</dbReference>